<accession>A0A3T0IGX2</accession>
<evidence type="ECO:0000313" key="2">
    <source>
        <dbReference type="Proteomes" id="UP000287416"/>
    </source>
</evidence>
<evidence type="ECO:0000313" key="1">
    <source>
        <dbReference type="EMBL" id="AZU98672.1"/>
    </source>
</evidence>
<proteinExistence type="predicted"/>
<dbReference type="RefSeq" id="YP_009882130.1">
    <property type="nucleotide sequence ID" value="NC_049445.1"/>
</dbReference>
<organism evidence="1 2">
    <name type="scientific">Acinetobacter phage AbTZA1</name>
    <dbReference type="NCBI Taxonomy" id="2500827"/>
    <lineage>
        <taxon>Viruses</taxon>
        <taxon>Duplodnaviria</taxon>
        <taxon>Heunggongvirae</taxon>
        <taxon>Uroviricota</taxon>
        <taxon>Caudoviricetes</taxon>
        <taxon>Pantevenvirales</taxon>
        <taxon>Straboviridae</taxon>
        <taxon>Twarogvirinae</taxon>
        <taxon>Hadassahvirus</taxon>
        <taxon>Hadassahvirus azbtza1</taxon>
    </lineage>
</organism>
<reference evidence="1 2" key="1">
    <citation type="submission" date="2018-12" db="EMBL/GenBank/DDBJ databases">
        <title>Successful treatment of antibiotic resistant microbial bone infection with bacteriophages.</title>
        <authorList>
            <person name="Nir-Paz R."/>
            <person name="Gelman D."/>
            <person name="Khouri A."/>
            <person name="Sisson B.M."/>
            <person name="Fackler J."/>
            <person name="Oren S.A."/>
            <person name="Khalifa L."/>
            <person name="Rimon A."/>
            <person name="Glazer S.C."/>
            <person name="Moses A.E."/>
            <person name="Yoram W."/>
            <person name="Schooley R.T."/>
            <person name="Hazan R."/>
        </authorList>
    </citation>
    <scope>NUCLEOTIDE SEQUENCE [LARGE SCALE GENOMIC DNA]</scope>
</reference>
<dbReference type="Proteomes" id="UP000287416">
    <property type="component" value="Segment"/>
</dbReference>
<protein>
    <submittedName>
        <fullName evidence="1">Uncharacterized protein</fullName>
    </submittedName>
</protein>
<dbReference type="KEGG" id="vg:55811426"/>
<keyword evidence="2" id="KW-1185">Reference proteome</keyword>
<dbReference type="GeneID" id="55811426"/>
<dbReference type="EMBL" id="MK278860">
    <property type="protein sequence ID" value="AZU98672.1"/>
    <property type="molecule type" value="Genomic_DNA"/>
</dbReference>
<sequence length="114" mass="13311">MNILDLIEFFPKASTIHTAFCNEFDIAPHALETFSTYYIESLSFKDGCPIIRAYTIYSTWCNSEMRTVYHIFGWTVSKNRIEIDDEPLNANRFTGFDFALSYLMNRVQVSELKN</sequence>
<name>A0A3T0IGX2_9CAUD</name>